<keyword evidence="2" id="KW-0472">Membrane</keyword>
<evidence type="ECO:0000313" key="3">
    <source>
        <dbReference type="EMBL" id="KAK9820756.1"/>
    </source>
</evidence>
<accession>A0AAW1QH42</accession>
<dbReference type="Proteomes" id="UP001445335">
    <property type="component" value="Unassembled WGS sequence"/>
</dbReference>
<keyword evidence="2" id="KW-0812">Transmembrane</keyword>
<sequence length="151" mass="14850">MSNAPPAPGSSEFREVSLASSLIGGLCAVVLGAGVAGGVHNLATAKALREEGIDGGARLRALPIAAKALAVSTAFSVGAVAAALAAAHFWGGLSASSAARVSSWQGALAVAEQQRDLVRAEFQKRLQGAPPRPDGGGSVGGARAQRPGASE</sequence>
<comment type="caution">
    <text evidence="3">The sequence shown here is derived from an EMBL/GenBank/DDBJ whole genome shotgun (WGS) entry which is preliminary data.</text>
</comment>
<keyword evidence="2" id="KW-1133">Transmembrane helix</keyword>
<gene>
    <name evidence="3" type="ORF">WJX81_001367</name>
</gene>
<keyword evidence="4" id="KW-1185">Reference proteome</keyword>
<evidence type="ECO:0008006" key="5">
    <source>
        <dbReference type="Google" id="ProtNLM"/>
    </source>
</evidence>
<evidence type="ECO:0000256" key="2">
    <source>
        <dbReference type="SAM" id="Phobius"/>
    </source>
</evidence>
<organism evidence="3 4">
    <name type="scientific">Elliptochloris bilobata</name>
    <dbReference type="NCBI Taxonomy" id="381761"/>
    <lineage>
        <taxon>Eukaryota</taxon>
        <taxon>Viridiplantae</taxon>
        <taxon>Chlorophyta</taxon>
        <taxon>core chlorophytes</taxon>
        <taxon>Trebouxiophyceae</taxon>
        <taxon>Trebouxiophyceae incertae sedis</taxon>
        <taxon>Elliptochloris clade</taxon>
        <taxon>Elliptochloris</taxon>
    </lineage>
</organism>
<protein>
    <recommendedName>
        <fullName evidence="5">Transmembrane protein</fullName>
    </recommendedName>
</protein>
<dbReference type="AlphaFoldDB" id="A0AAW1QH42"/>
<proteinExistence type="predicted"/>
<reference evidence="3 4" key="1">
    <citation type="journal article" date="2024" name="Nat. Commun.">
        <title>Phylogenomics reveals the evolutionary origins of lichenization in chlorophyte algae.</title>
        <authorList>
            <person name="Puginier C."/>
            <person name="Libourel C."/>
            <person name="Otte J."/>
            <person name="Skaloud P."/>
            <person name="Haon M."/>
            <person name="Grisel S."/>
            <person name="Petersen M."/>
            <person name="Berrin J.G."/>
            <person name="Delaux P.M."/>
            <person name="Dal Grande F."/>
            <person name="Keller J."/>
        </authorList>
    </citation>
    <scope>NUCLEOTIDE SEQUENCE [LARGE SCALE GENOMIC DNA]</scope>
    <source>
        <strain evidence="3 4">SAG 245.80</strain>
    </source>
</reference>
<feature type="transmembrane region" description="Helical" evidence="2">
    <location>
        <begin position="20"/>
        <end position="43"/>
    </location>
</feature>
<dbReference type="EMBL" id="JALJOU010000114">
    <property type="protein sequence ID" value="KAK9820756.1"/>
    <property type="molecule type" value="Genomic_DNA"/>
</dbReference>
<feature type="region of interest" description="Disordered" evidence="1">
    <location>
        <begin position="123"/>
        <end position="151"/>
    </location>
</feature>
<name>A0AAW1QH42_9CHLO</name>
<feature type="transmembrane region" description="Helical" evidence="2">
    <location>
        <begin position="64"/>
        <end position="90"/>
    </location>
</feature>
<evidence type="ECO:0000256" key="1">
    <source>
        <dbReference type="SAM" id="MobiDB-lite"/>
    </source>
</evidence>
<evidence type="ECO:0000313" key="4">
    <source>
        <dbReference type="Proteomes" id="UP001445335"/>
    </source>
</evidence>